<name>A0ABQ6MTT1_9STRA</name>
<evidence type="ECO:0000256" key="2">
    <source>
        <dbReference type="ARBA" id="ARBA00009063"/>
    </source>
</evidence>
<evidence type="ECO:0000256" key="5">
    <source>
        <dbReference type="ARBA" id="ARBA00023136"/>
    </source>
</evidence>
<keyword evidence="10" id="KW-1185">Reference proteome</keyword>
<dbReference type="Gene3D" id="1.20.58.70">
    <property type="match status" value="1"/>
</dbReference>
<dbReference type="InterPro" id="IPR010989">
    <property type="entry name" value="SNARE"/>
</dbReference>
<dbReference type="PANTHER" id="PTHR19957:SF307">
    <property type="entry name" value="PROTEIN SSO1-RELATED"/>
    <property type="match status" value="1"/>
</dbReference>
<dbReference type="PROSITE" id="PS50192">
    <property type="entry name" value="T_SNARE"/>
    <property type="match status" value="1"/>
</dbReference>
<organism evidence="9 10">
    <name type="scientific">Tetraparma gracilis</name>
    <dbReference type="NCBI Taxonomy" id="2962635"/>
    <lineage>
        <taxon>Eukaryota</taxon>
        <taxon>Sar</taxon>
        <taxon>Stramenopiles</taxon>
        <taxon>Ochrophyta</taxon>
        <taxon>Bolidophyceae</taxon>
        <taxon>Parmales</taxon>
        <taxon>Triparmaceae</taxon>
        <taxon>Tetraparma</taxon>
    </lineage>
</organism>
<feature type="domain" description="T-SNARE coiled-coil homology" evidence="8">
    <location>
        <begin position="244"/>
        <end position="306"/>
    </location>
</feature>
<comment type="similarity">
    <text evidence="2">Belongs to the syntaxin family.</text>
</comment>
<dbReference type="InterPro" id="IPR000727">
    <property type="entry name" value="T_SNARE_dom"/>
</dbReference>
<keyword evidence="4 7" id="KW-1133">Transmembrane helix</keyword>
<evidence type="ECO:0000313" key="9">
    <source>
        <dbReference type="EMBL" id="GMI32147.1"/>
    </source>
</evidence>
<dbReference type="Pfam" id="PF00804">
    <property type="entry name" value="Syntaxin"/>
    <property type="match status" value="1"/>
</dbReference>
<dbReference type="InterPro" id="IPR045242">
    <property type="entry name" value="Syntaxin"/>
</dbReference>
<protein>
    <recommendedName>
        <fullName evidence="8">t-SNARE coiled-coil homology domain-containing protein</fullName>
    </recommendedName>
</protein>
<keyword evidence="3 7" id="KW-0812">Transmembrane</keyword>
<feature type="region of interest" description="Disordered" evidence="6">
    <location>
        <begin position="1"/>
        <end position="21"/>
    </location>
</feature>
<dbReference type="Gene3D" id="1.20.5.110">
    <property type="match status" value="1"/>
</dbReference>
<feature type="transmembrane region" description="Helical" evidence="7">
    <location>
        <begin position="318"/>
        <end position="335"/>
    </location>
</feature>
<gene>
    <name evidence="9" type="ORF">TeGR_g7864</name>
</gene>
<evidence type="ECO:0000259" key="8">
    <source>
        <dbReference type="PROSITE" id="PS50192"/>
    </source>
</evidence>
<dbReference type="SUPFAM" id="SSF47661">
    <property type="entry name" value="t-snare proteins"/>
    <property type="match status" value="1"/>
</dbReference>
<keyword evidence="5 7" id="KW-0472">Membrane</keyword>
<evidence type="ECO:0000256" key="3">
    <source>
        <dbReference type="ARBA" id="ARBA00022692"/>
    </source>
</evidence>
<dbReference type="PANTHER" id="PTHR19957">
    <property type="entry name" value="SYNTAXIN"/>
    <property type="match status" value="1"/>
</dbReference>
<reference evidence="9 10" key="1">
    <citation type="journal article" date="2023" name="Commun. Biol.">
        <title>Genome analysis of Parmales, the sister group of diatoms, reveals the evolutionary specialization of diatoms from phago-mixotrophs to photoautotrophs.</title>
        <authorList>
            <person name="Ban H."/>
            <person name="Sato S."/>
            <person name="Yoshikawa S."/>
            <person name="Yamada K."/>
            <person name="Nakamura Y."/>
            <person name="Ichinomiya M."/>
            <person name="Sato N."/>
            <person name="Blanc-Mathieu R."/>
            <person name="Endo H."/>
            <person name="Kuwata A."/>
            <person name="Ogata H."/>
        </authorList>
    </citation>
    <scope>NUCLEOTIDE SEQUENCE [LARGE SCALE GENOMIC DNA]</scope>
</reference>
<evidence type="ECO:0000256" key="7">
    <source>
        <dbReference type="SAM" id="Phobius"/>
    </source>
</evidence>
<comment type="subcellular location">
    <subcellularLocation>
        <location evidence="1">Membrane</location>
        <topology evidence="1">Single-pass type IV membrane protein</topology>
    </subcellularLocation>
</comment>
<proteinExistence type="inferred from homology"/>
<evidence type="ECO:0000256" key="4">
    <source>
        <dbReference type="ARBA" id="ARBA00022989"/>
    </source>
</evidence>
<comment type="caution">
    <text evidence="9">The sequence shown here is derived from an EMBL/GenBank/DDBJ whole genome shotgun (WGS) entry which is preliminary data.</text>
</comment>
<evidence type="ECO:0000313" key="10">
    <source>
        <dbReference type="Proteomes" id="UP001165060"/>
    </source>
</evidence>
<dbReference type="CDD" id="cd15848">
    <property type="entry name" value="SNARE_syntaxin1-like"/>
    <property type="match status" value="1"/>
</dbReference>
<dbReference type="EMBL" id="BRYB01003180">
    <property type="protein sequence ID" value="GMI32147.1"/>
    <property type="molecule type" value="Genomic_DNA"/>
</dbReference>
<dbReference type="SMART" id="SM00397">
    <property type="entry name" value="t_SNARE"/>
    <property type="match status" value="1"/>
</dbReference>
<accession>A0ABQ6MTT1</accession>
<dbReference type="InterPro" id="IPR006011">
    <property type="entry name" value="Syntaxin_N"/>
</dbReference>
<sequence length="339" mass="36476">MRSRLSELSSSDDLEAGTSLRTPLLPDTASVSLENVTEGGLEKDGLRIFFSDVETIKAVIASINETTTSIVKIKDSARESLSPRASNSNAPAPASHRLAPLVLKANKRALACKAKLQSMRKEIAAAEAYLDGPPGGQDGKKKKKPPVDVATVKTIRIRSNVTAALTRKFVETMTKYQAAQASYKTQVESDAIRQVQIVSPDSTDTEIKALLSSGKSDPQSLARQAVLASGTSGATTNARIKNALSATKSKYDDVLVLEASILELSNMFNDFALVVEEQSALLDNIEFQTRAAKEYINDGVDDTAEAVNISKKIRKKRCFVLVVALLLTFGILLFLKMGG</sequence>
<evidence type="ECO:0000256" key="6">
    <source>
        <dbReference type="SAM" id="MobiDB-lite"/>
    </source>
</evidence>
<dbReference type="Proteomes" id="UP001165060">
    <property type="component" value="Unassembled WGS sequence"/>
</dbReference>
<evidence type="ECO:0000256" key="1">
    <source>
        <dbReference type="ARBA" id="ARBA00004211"/>
    </source>
</evidence>